<dbReference type="GeneID" id="303489669"/>
<dbReference type="AlphaFoldDB" id="A0A375GK35"/>
<comment type="caution">
    <text evidence="4">The sequence shown here is derived from an EMBL/GenBank/DDBJ whole genome shotgun (WGS) entry which is preliminary data.</text>
</comment>
<comment type="similarity">
    <text evidence="1">Belongs to the metallo-dependent hydrolases superfamily. ATZ/TRZ family.</text>
</comment>
<keyword evidence="2" id="KW-0378">Hydrolase</keyword>
<dbReference type="Gene3D" id="2.30.40.10">
    <property type="entry name" value="Urease, subunit C, domain 1"/>
    <property type="match status" value="1"/>
</dbReference>
<organism evidence="4">
    <name type="scientific">Cupriavidus oxalaticus</name>
    <dbReference type="NCBI Taxonomy" id="96344"/>
    <lineage>
        <taxon>Bacteria</taxon>
        <taxon>Pseudomonadati</taxon>
        <taxon>Pseudomonadota</taxon>
        <taxon>Betaproteobacteria</taxon>
        <taxon>Burkholderiales</taxon>
        <taxon>Burkholderiaceae</taxon>
        <taxon>Cupriavidus</taxon>
    </lineage>
</organism>
<dbReference type="InterPro" id="IPR006311">
    <property type="entry name" value="TAT_signal"/>
</dbReference>
<dbReference type="SUPFAM" id="SSF51338">
    <property type="entry name" value="Composite domain of metallo-dependent hydrolases"/>
    <property type="match status" value="1"/>
</dbReference>
<dbReference type="PROSITE" id="PS51318">
    <property type="entry name" value="TAT"/>
    <property type="match status" value="1"/>
</dbReference>
<reference evidence="4" key="1">
    <citation type="submission" date="2018-01" db="EMBL/GenBank/DDBJ databases">
        <authorList>
            <person name="Clerissi C."/>
        </authorList>
    </citation>
    <scope>NUCLEOTIDE SEQUENCE</scope>
    <source>
        <strain evidence="4">Cupriavidus oxalaticus LMG 2235</strain>
    </source>
</reference>
<dbReference type="PANTHER" id="PTHR43794:SF11">
    <property type="entry name" value="AMIDOHYDROLASE-RELATED DOMAIN-CONTAINING PROTEIN"/>
    <property type="match status" value="1"/>
</dbReference>
<dbReference type="Gene3D" id="3.20.20.140">
    <property type="entry name" value="Metal-dependent hydrolases"/>
    <property type="match status" value="1"/>
</dbReference>
<dbReference type="Pfam" id="PF01979">
    <property type="entry name" value="Amidohydro_1"/>
    <property type="match status" value="1"/>
</dbReference>
<dbReference type="PANTHER" id="PTHR43794">
    <property type="entry name" value="AMINOHYDROLASE SSNA-RELATED"/>
    <property type="match status" value="1"/>
</dbReference>
<evidence type="ECO:0000256" key="1">
    <source>
        <dbReference type="ARBA" id="ARBA00006745"/>
    </source>
</evidence>
<dbReference type="GO" id="GO:0016810">
    <property type="term" value="F:hydrolase activity, acting on carbon-nitrogen (but not peptide) bonds"/>
    <property type="evidence" value="ECO:0007669"/>
    <property type="project" value="InterPro"/>
</dbReference>
<dbReference type="SUPFAM" id="SSF51556">
    <property type="entry name" value="Metallo-dependent hydrolases"/>
    <property type="match status" value="1"/>
</dbReference>
<dbReference type="Proteomes" id="UP000256862">
    <property type="component" value="Plasmid CO2235_mp"/>
</dbReference>
<dbReference type="InterPro" id="IPR050287">
    <property type="entry name" value="MTA/SAH_deaminase"/>
</dbReference>
<evidence type="ECO:0000313" key="4">
    <source>
        <dbReference type="EMBL" id="SPC23308.1"/>
    </source>
</evidence>
<gene>
    <name evidence="4" type="ORF">CO2235_MP70086</name>
</gene>
<dbReference type="RefSeq" id="WP_232353429.1">
    <property type="nucleotide sequence ID" value="NZ_CP069809.1"/>
</dbReference>
<dbReference type="EMBL" id="OGUS01000142">
    <property type="protein sequence ID" value="SPC23308.1"/>
    <property type="molecule type" value="Genomic_DNA"/>
</dbReference>
<evidence type="ECO:0000256" key="2">
    <source>
        <dbReference type="ARBA" id="ARBA00022801"/>
    </source>
</evidence>
<dbReference type="InterPro" id="IPR011059">
    <property type="entry name" value="Metal-dep_hydrolase_composite"/>
</dbReference>
<proteinExistence type="inferred from homology"/>
<accession>A0A375GK35</accession>
<dbReference type="InterPro" id="IPR006680">
    <property type="entry name" value="Amidohydro-rel"/>
</dbReference>
<sequence length="529" mass="56588">MSEKKTGISDDAREPLTMSRKAFLRLSGAGIVAAALGGKAGAQPAPRAAGAAMPAGAAPRRTLIRNADVLTMDAQFRELHAVDVLIDDGRIASIGKNIAAADAETIDAGGMILMPGMVDGHRHLWQCVDAGRLIKMDPSGYSRAYLGWQRRMMACMTPEDNYLVELIGGLQAIDSGVTTVLDFAHGQPSEETALAAARGVRDSGVSGWFTYQLGRAVAFGPGSTVSMARVHADLNTTTEQSWKTVERLQKEIFSDGTSPLQLGLAPSNAIGRSVAEVRREWERARGTGVRMLAAHLHKPVKPTAPGTIGQRDSGIRDLYEAGLLGPDYHASHGNRLTTDELGLLRETGGMLCSTVVGEFPYMLTPHMMASSHGRARHAGVAAGIGIDGPLVVQQDFFEHVRGAFLSLFLEPEGRDIVRAYKSQDSLDFATALGARAVRLGDEIGTVAVGRRADLVLLRTDRIGFAMQGSLADRVANFASLADVDSVWIAGKARKRNGTMLGVDWPKLKRELAAAQQRLARQMATITFTA</sequence>
<evidence type="ECO:0000259" key="3">
    <source>
        <dbReference type="Pfam" id="PF01979"/>
    </source>
</evidence>
<name>A0A375GK35_9BURK</name>
<protein>
    <submittedName>
        <fullName evidence="4">Amidohydrolase family protein 17</fullName>
    </submittedName>
</protein>
<dbReference type="InterPro" id="IPR032466">
    <property type="entry name" value="Metal_Hydrolase"/>
</dbReference>
<feature type="domain" description="Amidohydrolase-related" evidence="3">
    <location>
        <begin position="112"/>
        <end position="492"/>
    </location>
</feature>